<dbReference type="PATRIC" id="fig|1122180.6.peg.2177"/>
<dbReference type="Gene3D" id="3.90.550.10">
    <property type="entry name" value="Spore Coat Polysaccharide Biosynthesis Protein SpsA, Chain A"/>
    <property type="match status" value="1"/>
</dbReference>
<name>A0A017H8W9_9RHOB</name>
<dbReference type="PANTHER" id="PTHR43179">
    <property type="entry name" value="RHAMNOSYLTRANSFERASE WBBL"/>
    <property type="match status" value="1"/>
</dbReference>
<dbReference type="SUPFAM" id="SSF53448">
    <property type="entry name" value="Nucleotide-diphospho-sugar transferases"/>
    <property type="match status" value="1"/>
</dbReference>
<feature type="domain" description="Glycosyltransferase 2-like" evidence="4">
    <location>
        <begin position="7"/>
        <end position="101"/>
    </location>
</feature>
<keyword evidence="6" id="KW-1185">Reference proteome</keyword>
<keyword evidence="2" id="KW-0328">Glycosyltransferase</keyword>
<dbReference type="Proteomes" id="UP000025047">
    <property type="component" value="Unassembled WGS sequence"/>
</dbReference>
<evidence type="ECO:0000256" key="1">
    <source>
        <dbReference type="ARBA" id="ARBA00006739"/>
    </source>
</evidence>
<proteinExistence type="inferred from homology"/>
<dbReference type="InterPro" id="IPR029044">
    <property type="entry name" value="Nucleotide-diphossugar_trans"/>
</dbReference>
<comment type="similarity">
    <text evidence="1">Belongs to the glycosyltransferase 2 family.</text>
</comment>
<accession>A0A017H8W9</accession>
<evidence type="ECO:0000313" key="5">
    <source>
        <dbReference type="EMBL" id="EYD70558.1"/>
    </source>
</evidence>
<dbReference type="InterPro" id="IPR001173">
    <property type="entry name" value="Glyco_trans_2-like"/>
</dbReference>
<evidence type="ECO:0000313" key="6">
    <source>
        <dbReference type="Proteomes" id="UP000025047"/>
    </source>
</evidence>
<dbReference type="GO" id="GO:0016757">
    <property type="term" value="F:glycosyltransferase activity"/>
    <property type="evidence" value="ECO:0007669"/>
    <property type="project" value="UniProtKB-KW"/>
</dbReference>
<comment type="caution">
    <text evidence="5">The sequence shown here is derived from an EMBL/GenBank/DDBJ whole genome shotgun (WGS) entry which is preliminary data.</text>
</comment>
<dbReference type="Pfam" id="PF00535">
    <property type="entry name" value="Glycos_transf_2"/>
    <property type="match status" value="1"/>
</dbReference>
<dbReference type="AlphaFoldDB" id="A0A017H8W9"/>
<sequence length="324" mass="35487">MTRIAAVVVTYNRLPALQETLNRLLSEPLDHVIVVENGSTDGTGDWLATQSDPRLVVLRPESNLGGAGGFEMGLRDAAARFDPDWTVLMDDDARPAPGAIAAFRGETLPTLPDDTGAVAAAVFLPDGAVCEMNRPTRNPFWDRKLFWATLRGGTHAFHLTDAELRGAAAQPVDVASFVGFFLSRAALERVGLPDGGMFIYGDDVSYSLRLRRAGMGLLLDPRLRFEHACGSLGTDMALRPIWKIYYLARNNIEVCRLATGPVLWPFAVGFYALAWMRRSRRYPAAERGLYRRMLRAGLRDGLRGRSGRNDAIHAASLEQATASG</sequence>
<keyword evidence="3 5" id="KW-0808">Transferase</keyword>
<evidence type="ECO:0000259" key="4">
    <source>
        <dbReference type="Pfam" id="PF00535"/>
    </source>
</evidence>
<reference evidence="5 6" key="1">
    <citation type="submission" date="2013-03" db="EMBL/GenBank/DDBJ databases">
        <authorList>
            <person name="Fiebig A."/>
            <person name="Goeker M."/>
            <person name="Klenk H.-P.P."/>
        </authorList>
    </citation>
    <scope>NUCLEOTIDE SEQUENCE [LARGE SCALE GENOMIC DNA]</scope>
    <source>
        <strain evidence="5 6">DSM 17492</strain>
    </source>
</reference>
<dbReference type="HOGENOM" id="CLU_023845_2_1_5"/>
<evidence type="ECO:0000256" key="3">
    <source>
        <dbReference type="ARBA" id="ARBA00022679"/>
    </source>
</evidence>
<dbReference type="RefSeq" id="WP_017929933.1">
    <property type="nucleotide sequence ID" value="NZ_KB823006.1"/>
</dbReference>
<dbReference type="EMBL" id="APGJ01000007">
    <property type="protein sequence ID" value="EYD70558.1"/>
    <property type="molecule type" value="Genomic_DNA"/>
</dbReference>
<protein>
    <submittedName>
        <fullName evidence="5">Putative glycosyl transferase</fullName>
    </submittedName>
</protein>
<dbReference type="PANTHER" id="PTHR43179:SF12">
    <property type="entry name" value="GALACTOFURANOSYLTRANSFERASE GLFT2"/>
    <property type="match status" value="1"/>
</dbReference>
<dbReference type="STRING" id="1122180.Lokhon_02192"/>
<evidence type="ECO:0000256" key="2">
    <source>
        <dbReference type="ARBA" id="ARBA00022676"/>
    </source>
</evidence>
<dbReference type="OrthoDB" id="7665907at2"/>
<organism evidence="5 6">
    <name type="scientific">Limimaricola hongkongensis DSM 17492</name>
    <dbReference type="NCBI Taxonomy" id="1122180"/>
    <lineage>
        <taxon>Bacteria</taxon>
        <taxon>Pseudomonadati</taxon>
        <taxon>Pseudomonadota</taxon>
        <taxon>Alphaproteobacteria</taxon>
        <taxon>Rhodobacterales</taxon>
        <taxon>Paracoccaceae</taxon>
        <taxon>Limimaricola</taxon>
    </lineage>
</organism>
<gene>
    <name evidence="5" type="ORF">Lokhon_02192</name>
</gene>
<dbReference type="eggNOG" id="COG1216">
    <property type="taxonomic scope" value="Bacteria"/>
</dbReference>